<sequence>MWSRYFTEGKTGADYFVGLIVWFSSSMTITCVLAGLLMNLTGFIGPLAVFAWFLFFLLVQVANWKKEVLAMLKRLVR</sequence>
<evidence type="ECO:0000313" key="3">
    <source>
        <dbReference type="Proteomes" id="UP000050509"/>
    </source>
</evidence>
<feature type="transmembrane region" description="Helical" evidence="1">
    <location>
        <begin position="12"/>
        <end position="37"/>
    </location>
</feature>
<dbReference type="Proteomes" id="UP000050509">
    <property type="component" value="Unassembled WGS sequence"/>
</dbReference>
<evidence type="ECO:0000256" key="1">
    <source>
        <dbReference type="SAM" id="Phobius"/>
    </source>
</evidence>
<feature type="transmembrane region" description="Helical" evidence="1">
    <location>
        <begin position="43"/>
        <end position="64"/>
    </location>
</feature>
<keyword evidence="3" id="KW-1185">Reference proteome</keyword>
<protein>
    <submittedName>
        <fullName evidence="2">Uncharacterized protein</fullName>
    </submittedName>
</protein>
<keyword evidence="1" id="KW-1133">Transmembrane helix</keyword>
<dbReference type="AlphaFoldDB" id="A0A0P9DJK9"/>
<proteinExistence type="predicted"/>
<comment type="caution">
    <text evidence="2">The sequence shown here is derived from an EMBL/GenBank/DDBJ whole genome shotgun (WGS) entry which is preliminary data.</text>
</comment>
<keyword evidence="1" id="KW-0472">Membrane</keyword>
<accession>A0A0P9DJK9</accession>
<reference evidence="2 3" key="1">
    <citation type="submission" date="2015-09" db="EMBL/GenBank/DDBJ databases">
        <title>Draft genome sequence of Kouleothrix aurantiaca JCM 19913.</title>
        <authorList>
            <person name="Hemp J."/>
        </authorList>
    </citation>
    <scope>NUCLEOTIDE SEQUENCE [LARGE SCALE GENOMIC DNA]</scope>
    <source>
        <strain evidence="2 3">COM-B</strain>
    </source>
</reference>
<organism evidence="2 3">
    <name type="scientific">Kouleothrix aurantiaca</name>
    <dbReference type="NCBI Taxonomy" id="186479"/>
    <lineage>
        <taxon>Bacteria</taxon>
        <taxon>Bacillati</taxon>
        <taxon>Chloroflexota</taxon>
        <taxon>Chloroflexia</taxon>
        <taxon>Chloroflexales</taxon>
        <taxon>Roseiflexineae</taxon>
        <taxon>Roseiflexaceae</taxon>
        <taxon>Kouleothrix</taxon>
    </lineage>
</organism>
<gene>
    <name evidence="2" type="ORF">SE17_08290</name>
</gene>
<evidence type="ECO:0000313" key="2">
    <source>
        <dbReference type="EMBL" id="KPV53665.1"/>
    </source>
</evidence>
<dbReference type="EMBL" id="LJCR01000206">
    <property type="protein sequence ID" value="KPV53665.1"/>
    <property type="molecule type" value="Genomic_DNA"/>
</dbReference>
<name>A0A0P9DJK9_9CHLR</name>
<keyword evidence="1" id="KW-0812">Transmembrane</keyword>